<dbReference type="Gramene" id="OMO79703">
    <property type="protein sequence ID" value="OMO79703"/>
    <property type="gene ID" value="CCACVL1_13489"/>
</dbReference>
<organism evidence="1 2">
    <name type="scientific">Corchorus capsularis</name>
    <name type="common">Jute</name>
    <dbReference type="NCBI Taxonomy" id="210143"/>
    <lineage>
        <taxon>Eukaryota</taxon>
        <taxon>Viridiplantae</taxon>
        <taxon>Streptophyta</taxon>
        <taxon>Embryophyta</taxon>
        <taxon>Tracheophyta</taxon>
        <taxon>Spermatophyta</taxon>
        <taxon>Magnoliopsida</taxon>
        <taxon>eudicotyledons</taxon>
        <taxon>Gunneridae</taxon>
        <taxon>Pentapetalae</taxon>
        <taxon>rosids</taxon>
        <taxon>malvids</taxon>
        <taxon>Malvales</taxon>
        <taxon>Malvaceae</taxon>
        <taxon>Grewioideae</taxon>
        <taxon>Apeibeae</taxon>
        <taxon>Corchorus</taxon>
    </lineage>
</organism>
<dbReference type="EMBL" id="AWWV01010361">
    <property type="protein sequence ID" value="OMO79703.1"/>
    <property type="molecule type" value="Genomic_DNA"/>
</dbReference>
<dbReference type="AlphaFoldDB" id="A0A1R3IAS6"/>
<keyword evidence="2" id="KW-1185">Reference proteome</keyword>
<gene>
    <name evidence="1" type="ORF">CCACVL1_13489</name>
</gene>
<evidence type="ECO:0000313" key="2">
    <source>
        <dbReference type="Proteomes" id="UP000188268"/>
    </source>
</evidence>
<name>A0A1R3IAS6_COCAP</name>
<evidence type="ECO:0000313" key="1">
    <source>
        <dbReference type="EMBL" id="OMO79703.1"/>
    </source>
</evidence>
<accession>A0A1R3IAS6</accession>
<comment type="caution">
    <text evidence="1">The sequence shown here is derived from an EMBL/GenBank/DDBJ whole genome shotgun (WGS) entry which is preliminary data.</text>
</comment>
<sequence length="62" mass="7076">MALPYPCRQIISNKPQVAAEGKMANLLGVGFLRKVVKWALWKMKNVKHDGNVKDKKALEWIL</sequence>
<protein>
    <submittedName>
        <fullName evidence="1">Uncharacterized protein</fullName>
    </submittedName>
</protein>
<proteinExistence type="predicted"/>
<dbReference type="Proteomes" id="UP000188268">
    <property type="component" value="Unassembled WGS sequence"/>
</dbReference>
<reference evidence="1 2" key="1">
    <citation type="submission" date="2013-09" db="EMBL/GenBank/DDBJ databases">
        <title>Corchorus capsularis genome sequencing.</title>
        <authorList>
            <person name="Alam M."/>
            <person name="Haque M.S."/>
            <person name="Islam M.S."/>
            <person name="Emdad E.M."/>
            <person name="Islam M.M."/>
            <person name="Ahmed B."/>
            <person name="Halim A."/>
            <person name="Hossen Q.M.M."/>
            <person name="Hossain M.Z."/>
            <person name="Ahmed R."/>
            <person name="Khan M.M."/>
            <person name="Islam R."/>
            <person name="Rashid M.M."/>
            <person name="Khan S.A."/>
            <person name="Rahman M.S."/>
            <person name="Alam M."/>
        </authorList>
    </citation>
    <scope>NUCLEOTIDE SEQUENCE [LARGE SCALE GENOMIC DNA]</scope>
    <source>
        <strain evidence="2">cv. CVL-1</strain>
        <tissue evidence="1">Whole seedling</tissue>
    </source>
</reference>